<protein>
    <submittedName>
        <fullName evidence="10">RagB/SusD family nutrient uptake outer membrane protein</fullName>
    </submittedName>
    <submittedName>
        <fullName evidence="9">SusD family protein</fullName>
    </submittedName>
</protein>
<dbReference type="InterPro" id="IPR012944">
    <property type="entry name" value="SusD_RagB_dom"/>
</dbReference>
<evidence type="ECO:0000313" key="13">
    <source>
        <dbReference type="Proteomes" id="UP000325055"/>
    </source>
</evidence>
<dbReference type="RefSeq" id="WP_029426103.1">
    <property type="nucleotide sequence ID" value="NZ_CAXKYC010000004.1"/>
</dbReference>
<comment type="subcellular location">
    <subcellularLocation>
        <location evidence="1">Cell outer membrane</location>
    </subcellularLocation>
</comment>
<keyword evidence="3 6" id="KW-0732">Signal</keyword>
<reference evidence="11" key="3">
    <citation type="submission" date="2023-03" db="EMBL/GenBank/DDBJ databases">
        <title>DFI Biobank Strains.</title>
        <authorList>
            <person name="Mostad J."/>
            <person name="Paddock L."/>
            <person name="Medina S."/>
            <person name="Waligurski E."/>
            <person name="Barat B."/>
            <person name="Smith R."/>
            <person name="Burgo V."/>
            <person name="Metcalfe C."/>
            <person name="Woodson C."/>
            <person name="Sundararajan A."/>
            <person name="Ramaswamy R."/>
            <person name="Lin H."/>
            <person name="Pamer E.G."/>
        </authorList>
    </citation>
    <scope>NUCLEOTIDE SEQUENCE</scope>
    <source>
        <strain evidence="11">DFI.9.5</strain>
    </source>
</reference>
<dbReference type="Proteomes" id="UP001221924">
    <property type="component" value="Unassembled WGS sequence"/>
</dbReference>
<dbReference type="SUPFAM" id="SSF48452">
    <property type="entry name" value="TPR-like"/>
    <property type="match status" value="1"/>
</dbReference>
<dbReference type="Proteomes" id="UP000061809">
    <property type="component" value="Chromosome"/>
</dbReference>
<feature type="chain" id="PRO_5042679829" evidence="6">
    <location>
        <begin position="21"/>
        <end position="548"/>
    </location>
</feature>
<reference evidence="9 12" key="1">
    <citation type="journal article" date="2015" name="Science">
        <title>Genetic determinants of in vivo fitness and diet responsiveness in multiple human gut Bacteroides.</title>
        <authorList>
            <person name="Wu M."/>
            <person name="McNulty N.P."/>
            <person name="Rodionov D.A."/>
            <person name="Khoroshkin M.S."/>
            <person name="Griffin N.W."/>
            <person name="Cheng J."/>
            <person name="Latreille P."/>
            <person name="Kerstetter R.A."/>
            <person name="Terrapon N."/>
            <person name="Henrissat B."/>
            <person name="Osterman A.L."/>
            <person name="Gordon J.I."/>
        </authorList>
    </citation>
    <scope>NUCLEOTIDE SEQUENCE [LARGE SCALE GENOMIC DNA]</scope>
    <source>
        <strain evidence="9 12">WH2</strain>
    </source>
</reference>
<dbReference type="EMBL" id="VVYW01000005">
    <property type="protein sequence ID" value="KAA5409922.1"/>
    <property type="molecule type" value="Genomic_DNA"/>
</dbReference>
<evidence type="ECO:0000313" key="11">
    <source>
        <dbReference type="EMBL" id="MDE8693385.1"/>
    </source>
</evidence>
<proteinExistence type="inferred from homology"/>
<feature type="domain" description="SusD-like N-terminal" evidence="8">
    <location>
        <begin position="21"/>
        <end position="225"/>
    </location>
</feature>
<dbReference type="InterPro" id="IPR033985">
    <property type="entry name" value="SusD-like_N"/>
</dbReference>
<evidence type="ECO:0000313" key="10">
    <source>
        <dbReference type="EMBL" id="KAA5409922.1"/>
    </source>
</evidence>
<keyword evidence="5" id="KW-0998">Cell outer membrane</keyword>
<dbReference type="GO" id="GO:0009279">
    <property type="term" value="C:cell outer membrane"/>
    <property type="evidence" value="ECO:0007669"/>
    <property type="project" value="UniProtKB-SubCell"/>
</dbReference>
<feature type="signal peptide" evidence="6">
    <location>
        <begin position="1"/>
        <end position="20"/>
    </location>
</feature>
<dbReference type="PROSITE" id="PS51257">
    <property type="entry name" value="PROKAR_LIPOPROTEIN"/>
    <property type="match status" value="1"/>
</dbReference>
<dbReference type="Proteomes" id="UP000325055">
    <property type="component" value="Unassembled WGS sequence"/>
</dbReference>
<gene>
    <name evidence="9" type="ORF">BcellWH2_02403</name>
    <name evidence="10" type="ORF">F2Y86_06960</name>
    <name evidence="11" type="ORF">PZH42_04650</name>
</gene>
<dbReference type="Pfam" id="PF14322">
    <property type="entry name" value="SusD-like_3"/>
    <property type="match status" value="1"/>
</dbReference>
<evidence type="ECO:0000256" key="2">
    <source>
        <dbReference type="ARBA" id="ARBA00006275"/>
    </source>
</evidence>
<comment type="similarity">
    <text evidence="2">Belongs to the SusD family.</text>
</comment>
<dbReference type="AlphaFoldDB" id="A0A0P0GBJ8"/>
<dbReference type="Pfam" id="PF07980">
    <property type="entry name" value="SusD_RagB"/>
    <property type="match status" value="1"/>
</dbReference>
<evidence type="ECO:0000256" key="5">
    <source>
        <dbReference type="ARBA" id="ARBA00023237"/>
    </source>
</evidence>
<evidence type="ECO:0000256" key="4">
    <source>
        <dbReference type="ARBA" id="ARBA00023136"/>
    </source>
</evidence>
<evidence type="ECO:0000259" key="7">
    <source>
        <dbReference type="Pfam" id="PF07980"/>
    </source>
</evidence>
<evidence type="ECO:0000256" key="3">
    <source>
        <dbReference type="ARBA" id="ARBA00022729"/>
    </source>
</evidence>
<reference evidence="10 13" key="2">
    <citation type="journal article" date="2019" name="Nat. Med.">
        <title>A library of human gut bacterial isolates paired with longitudinal multiomics data enables mechanistic microbiome research.</title>
        <authorList>
            <person name="Poyet M."/>
            <person name="Groussin M."/>
            <person name="Gibbons S.M."/>
            <person name="Avila-Pacheco J."/>
            <person name="Jiang X."/>
            <person name="Kearney S.M."/>
            <person name="Perrotta A.R."/>
            <person name="Berdy B."/>
            <person name="Zhao S."/>
            <person name="Lieberman T.D."/>
            <person name="Swanson P.K."/>
            <person name="Smith M."/>
            <person name="Roesemann S."/>
            <person name="Alexander J.E."/>
            <person name="Rich S.A."/>
            <person name="Livny J."/>
            <person name="Vlamakis H."/>
            <person name="Clish C."/>
            <person name="Bullock K."/>
            <person name="Deik A."/>
            <person name="Scott J."/>
            <person name="Pierce K.A."/>
            <person name="Xavier R.J."/>
            <person name="Alm E.J."/>
        </authorList>
    </citation>
    <scope>NUCLEOTIDE SEQUENCE [LARGE SCALE GENOMIC DNA]</scope>
    <source>
        <strain evidence="10 13">BIOML-A7</strain>
    </source>
</reference>
<dbReference type="EMBL" id="JARFID010000003">
    <property type="protein sequence ID" value="MDE8693385.1"/>
    <property type="molecule type" value="Genomic_DNA"/>
</dbReference>
<dbReference type="InterPro" id="IPR011990">
    <property type="entry name" value="TPR-like_helical_dom_sf"/>
</dbReference>
<keyword evidence="4" id="KW-0472">Membrane</keyword>
<evidence type="ECO:0000259" key="8">
    <source>
        <dbReference type="Pfam" id="PF14322"/>
    </source>
</evidence>
<dbReference type="KEGG" id="bcel:BcellWH2_02403"/>
<feature type="domain" description="RagB/SusD" evidence="7">
    <location>
        <begin position="273"/>
        <end position="515"/>
    </location>
</feature>
<evidence type="ECO:0000313" key="12">
    <source>
        <dbReference type="Proteomes" id="UP000061809"/>
    </source>
</evidence>
<sequence>MKKVLYIASMCLAMAFTSCDDFLTVSSPDKLTTGNFWRDQKDAEATLASAYAQLYHGDSYATSEVRWPVEAYRTDLYDVGNDANNYQTWTDIYNFTYTNGNTQFSYYYQDLYRGINFTNQVLEYAPKIPAENITEAKRGEIIAEAHFLRGYFHMMLLLNWEKIILRDIYISDAADLNKPLSDRVACWELVISELSQATALPATRPGSELGRATSGAANAYLGFAYLTRAYEEPANESAHLTAALKALNEVQGYELVDSDKMLQMFNGKNKNCPESIFELQYSANTDNGASYYSYVHCFIACSEIGGWDEILPSARLVEEYKKEGRKTSDGLYDQRLYNTIYFKDDYFNDADNGELIFGEFTYDECFWRWRQNENKKYVDANGNIIDIPTGEDTDEYLESHGGVKDVYDRPNFRRFTPETYEELRDYCPFNIPLMRYANVMLMKAEVLNKQGHPEQAIPLINEIRAKHGKMPAMKGTSQAEVQAQIEHERIIEFPLESYRWYDLRRWGKLSEVLGKRGFSEGKHNFFPIPLWEVNANSALNNTTEGTEE</sequence>
<organism evidence="9 12">
    <name type="scientific">Bacteroides cellulosilyticus</name>
    <dbReference type="NCBI Taxonomy" id="246787"/>
    <lineage>
        <taxon>Bacteria</taxon>
        <taxon>Pseudomonadati</taxon>
        <taxon>Bacteroidota</taxon>
        <taxon>Bacteroidia</taxon>
        <taxon>Bacteroidales</taxon>
        <taxon>Bacteroidaceae</taxon>
        <taxon>Bacteroides</taxon>
    </lineage>
</organism>
<evidence type="ECO:0000313" key="9">
    <source>
        <dbReference type="EMBL" id="ALJ59642.1"/>
    </source>
</evidence>
<dbReference type="PATRIC" id="fig|246787.4.peg.2468"/>
<dbReference type="EMBL" id="CP012801">
    <property type="protein sequence ID" value="ALJ59642.1"/>
    <property type="molecule type" value="Genomic_DNA"/>
</dbReference>
<evidence type="ECO:0000256" key="1">
    <source>
        <dbReference type="ARBA" id="ARBA00004442"/>
    </source>
</evidence>
<accession>A0A0P0GBJ8</accession>
<dbReference type="Gene3D" id="1.25.40.390">
    <property type="match status" value="1"/>
</dbReference>
<evidence type="ECO:0000256" key="6">
    <source>
        <dbReference type="SAM" id="SignalP"/>
    </source>
</evidence>
<name>A0A0P0GBJ8_9BACE</name>